<dbReference type="AlphaFoldDB" id="A0A3M7STL1"/>
<evidence type="ECO:0000313" key="2">
    <source>
        <dbReference type="EMBL" id="RNA39045.1"/>
    </source>
</evidence>
<feature type="compositionally biased region" description="Polar residues" evidence="1">
    <location>
        <begin position="470"/>
        <end position="480"/>
    </location>
</feature>
<feature type="compositionally biased region" description="Polar residues" evidence="1">
    <location>
        <begin position="156"/>
        <end position="169"/>
    </location>
</feature>
<feature type="region of interest" description="Disordered" evidence="1">
    <location>
        <begin position="140"/>
        <end position="182"/>
    </location>
</feature>
<feature type="compositionally biased region" description="Basic and acidic residues" evidence="1">
    <location>
        <begin position="140"/>
        <end position="149"/>
    </location>
</feature>
<feature type="region of interest" description="Disordered" evidence="1">
    <location>
        <begin position="62"/>
        <end position="102"/>
    </location>
</feature>
<protein>
    <submittedName>
        <fullName evidence="2">Uncharacterized protein</fullName>
    </submittedName>
</protein>
<accession>A0A3M7STL1</accession>
<comment type="caution">
    <text evidence="2">The sequence shown here is derived from an EMBL/GenBank/DDBJ whole genome shotgun (WGS) entry which is preliminary data.</text>
</comment>
<evidence type="ECO:0000313" key="3">
    <source>
        <dbReference type="Proteomes" id="UP000276133"/>
    </source>
</evidence>
<dbReference type="OrthoDB" id="10057281at2759"/>
<keyword evidence="3" id="KW-1185">Reference proteome</keyword>
<feature type="compositionally biased region" description="Polar residues" evidence="1">
    <location>
        <begin position="78"/>
        <end position="93"/>
    </location>
</feature>
<feature type="compositionally biased region" description="Basic and acidic residues" evidence="1">
    <location>
        <begin position="453"/>
        <end position="462"/>
    </location>
</feature>
<sequence length="665" mass="77336">MFYQEPVQPMFYNTAYPLIQNANYQNGNFYGQDEYGNSFQQQPYQILENRSLQNVPQNVTGTRYDAQPLQPPVPVPRSNKNISQQSNNDSYEMNTPEPDETELNNEFNQMRVNDNQSNNEQNMVERSDSRAQEYWVKLQKAKESRDKNSGLKKKMGSSNTLPSVGSYKSVTKKPPLPNGTNFLEKNIESIRNKENLMHRYPEKKYEYVHGKNVTERLKNVQGSPKKAPQHLQPLENFEDESNNFNSTKKISIPISSTKIKDQDHINVDINLRLVDLLPGRHDNRSYDDFDVQNDPLARYIRKFETNISRSLPGSSGSLNKLKPLPPLNKKSQKPFSHEGARLQHEYDNEIRNEEGYLAQLHKTTQKPSFKTYTLKDYRNYKKDALLNVANHTGKLGFDYESDAYKQKLESTLKKNDYAERVKIRNQILLAEQKKSEENSIKSQPVQEPSKAQRAREYVEKNVVRVKSASRETQQQISKSAPNERTKAAMPTKPVRNMPQKLDLSKKNRPQDTAIVKIRDPVTSKLRTIFLNDEQIDVLSKRHQAEKDLVDKTIINKNGTKPYSPQKFEKPRQPIDLKDTKVLLEDDQNFDNRTRYFEIPVEPEKPNDQVNSAVVQNPNYNNINDDNVDQLLERHKQEKNLVEQYENSYQSETYKPNDNQFEVTVE</sequence>
<feature type="region of interest" description="Disordered" evidence="1">
    <location>
        <begin position="434"/>
        <end position="489"/>
    </location>
</feature>
<feature type="region of interest" description="Disordered" evidence="1">
    <location>
        <begin position="646"/>
        <end position="665"/>
    </location>
</feature>
<dbReference type="Proteomes" id="UP000276133">
    <property type="component" value="Unassembled WGS sequence"/>
</dbReference>
<proteinExistence type="predicted"/>
<dbReference type="EMBL" id="REGN01000792">
    <property type="protein sequence ID" value="RNA39045.1"/>
    <property type="molecule type" value="Genomic_DNA"/>
</dbReference>
<name>A0A3M7STL1_BRAPC</name>
<organism evidence="2 3">
    <name type="scientific">Brachionus plicatilis</name>
    <name type="common">Marine rotifer</name>
    <name type="synonym">Brachionus muelleri</name>
    <dbReference type="NCBI Taxonomy" id="10195"/>
    <lineage>
        <taxon>Eukaryota</taxon>
        <taxon>Metazoa</taxon>
        <taxon>Spiralia</taxon>
        <taxon>Gnathifera</taxon>
        <taxon>Rotifera</taxon>
        <taxon>Eurotatoria</taxon>
        <taxon>Monogononta</taxon>
        <taxon>Pseudotrocha</taxon>
        <taxon>Ploima</taxon>
        <taxon>Brachionidae</taxon>
        <taxon>Brachionus</taxon>
    </lineage>
</organism>
<reference evidence="2 3" key="1">
    <citation type="journal article" date="2018" name="Sci. Rep.">
        <title>Genomic signatures of local adaptation to the degree of environmental predictability in rotifers.</title>
        <authorList>
            <person name="Franch-Gras L."/>
            <person name="Hahn C."/>
            <person name="Garcia-Roger E.M."/>
            <person name="Carmona M.J."/>
            <person name="Serra M."/>
            <person name="Gomez A."/>
        </authorList>
    </citation>
    <scope>NUCLEOTIDE SEQUENCE [LARGE SCALE GENOMIC DNA]</scope>
    <source>
        <strain evidence="2">HYR1</strain>
    </source>
</reference>
<gene>
    <name evidence="2" type="ORF">BpHYR1_012741</name>
</gene>
<evidence type="ECO:0000256" key="1">
    <source>
        <dbReference type="SAM" id="MobiDB-lite"/>
    </source>
</evidence>
<feature type="region of interest" description="Disordered" evidence="1">
    <location>
        <begin position="314"/>
        <end position="337"/>
    </location>
</feature>